<organism evidence="1 2">
    <name type="scientific">Symplocastrum torsivum CPER-KK1</name>
    <dbReference type="NCBI Taxonomy" id="450513"/>
    <lineage>
        <taxon>Bacteria</taxon>
        <taxon>Bacillati</taxon>
        <taxon>Cyanobacteriota</taxon>
        <taxon>Cyanophyceae</taxon>
        <taxon>Oscillatoriophycideae</taxon>
        <taxon>Oscillatoriales</taxon>
        <taxon>Microcoleaceae</taxon>
        <taxon>Symplocastrum</taxon>
    </lineage>
</organism>
<evidence type="ECO:0000313" key="2">
    <source>
        <dbReference type="Proteomes" id="UP000753908"/>
    </source>
</evidence>
<dbReference type="Gene3D" id="3.30.160.250">
    <property type="match status" value="1"/>
</dbReference>
<dbReference type="EMBL" id="JAHHIF010000020">
    <property type="protein sequence ID" value="MBW4545970.1"/>
    <property type="molecule type" value="Genomic_DNA"/>
</dbReference>
<dbReference type="Pfam" id="PF21748">
    <property type="entry name" value="UPF0150"/>
    <property type="match status" value="1"/>
</dbReference>
<reference evidence="1" key="1">
    <citation type="submission" date="2021-05" db="EMBL/GenBank/DDBJ databases">
        <authorList>
            <person name="Pietrasiak N."/>
            <person name="Ward R."/>
            <person name="Stajich J.E."/>
            <person name="Kurbessoian T."/>
        </authorList>
    </citation>
    <scope>NUCLEOTIDE SEQUENCE</scope>
    <source>
        <strain evidence="1">CPER-KK1</strain>
    </source>
</reference>
<reference evidence="1" key="2">
    <citation type="journal article" date="2022" name="Microbiol. Resour. Announc.">
        <title>Metagenome Sequencing to Explore Phylogenomics of Terrestrial Cyanobacteria.</title>
        <authorList>
            <person name="Ward R.D."/>
            <person name="Stajich J.E."/>
            <person name="Johansen J.R."/>
            <person name="Huntemann M."/>
            <person name="Clum A."/>
            <person name="Foster B."/>
            <person name="Foster B."/>
            <person name="Roux S."/>
            <person name="Palaniappan K."/>
            <person name="Varghese N."/>
            <person name="Mukherjee S."/>
            <person name="Reddy T.B.K."/>
            <person name="Daum C."/>
            <person name="Copeland A."/>
            <person name="Chen I.A."/>
            <person name="Ivanova N.N."/>
            <person name="Kyrpides N.C."/>
            <person name="Shapiro N."/>
            <person name="Eloe-Fadrosh E.A."/>
            <person name="Pietrasiak N."/>
        </authorList>
    </citation>
    <scope>NUCLEOTIDE SEQUENCE</scope>
    <source>
        <strain evidence="1">CPER-KK1</strain>
    </source>
</reference>
<name>A0A951UAF0_9CYAN</name>
<dbReference type="AlphaFoldDB" id="A0A951UAF0"/>
<dbReference type="SUPFAM" id="SSF143100">
    <property type="entry name" value="TTHA1013/TTHA0281-like"/>
    <property type="match status" value="1"/>
</dbReference>
<accession>A0A951UAF0</accession>
<sequence length="85" mass="9556">MLSDYVDKANALAIYDKLEDGTFVGKIPLCKGVIAFGMTLRECEDELRSTLEDWILLGLKLRHSLPVIDGIDLNQEPTFEPMDTL</sequence>
<dbReference type="InterPro" id="IPR049389">
    <property type="entry name" value="TTHA0281-like"/>
</dbReference>
<protein>
    <submittedName>
        <fullName evidence="1">Type II toxin-antitoxin system HicB family antitoxin</fullName>
    </submittedName>
</protein>
<proteinExistence type="predicted"/>
<evidence type="ECO:0000313" key="1">
    <source>
        <dbReference type="EMBL" id="MBW4545970.1"/>
    </source>
</evidence>
<comment type="caution">
    <text evidence="1">The sequence shown here is derived from an EMBL/GenBank/DDBJ whole genome shotgun (WGS) entry which is preliminary data.</text>
</comment>
<dbReference type="InterPro" id="IPR035069">
    <property type="entry name" value="TTHA1013/TTHA0281-like"/>
</dbReference>
<gene>
    <name evidence="1" type="ORF">KME25_16205</name>
</gene>
<dbReference type="Proteomes" id="UP000753908">
    <property type="component" value="Unassembled WGS sequence"/>
</dbReference>